<dbReference type="Gene3D" id="2.60.120.260">
    <property type="entry name" value="Galactose-binding domain-like"/>
    <property type="match status" value="1"/>
</dbReference>
<dbReference type="InterPro" id="IPR052762">
    <property type="entry name" value="PCW_deacetylase/CE"/>
</dbReference>
<gene>
    <name evidence="3" type="ORF">JIN85_10845</name>
</gene>
<dbReference type="EMBL" id="JAENIJ010000015">
    <property type="protein sequence ID" value="MBK1882916.1"/>
    <property type="molecule type" value="Genomic_DNA"/>
</dbReference>
<protein>
    <submittedName>
        <fullName evidence="3">Uncharacterized protein</fullName>
    </submittedName>
</protein>
<dbReference type="InterPro" id="IPR013830">
    <property type="entry name" value="SGNH_hydro"/>
</dbReference>
<dbReference type="PANTHER" id="PTHR37834">
    <property type="entry name" value="GDSL-LIKE LIPASE/ACYLHYDROLASE DOMAIN PROTEIN (AFU_ORTHOLOGUE AFUA_2G00620)"/>
    <property type="match status" value="1"/>
</dbReference>
<dbReference type="InterPro" id="IPR037461">
    <property type="entry name" value="CtCE2-like_dom"/>
</dbReference>
<proteinExistence type="predicted"/>
<evidence type="ECO:0000313" key="4">
    <source>
        <dbReference type="Proteomes" id="UP000603141"/>
    </source>
</evidence>
<dbReference type="InterPro" id="IPR036514">
    <property type="entry name" value="SGNH_hydro_sf"/>
</dbReference>
<name>A0A934S8R0_9BACT</name>
<accession>A0A934S8R0</accession>
<comment type="caution">
    <text evidence="3">The sequence shown here is derived from an EMBL/GenBank/DDBJ whole genome shotgun (WGS) entry which is preliminary data.</text>
</comment>
<dbReference type="GO" id="GO:0052689">
    <property type="term" value="F:carboxylic ester hydrolase activity"/>
    <property type="evidence" value="ECO:0007669"/>
    <property type="project" value="InterPro"/>
</dbReference>
<feature type="domain" description="SGNH hydrolase-type esterase" evidence="1">
    <location>
        <begin position="145"/>
        <end position="339"/>
    </location>
</feature>
<feature type="domain" description="Carbohydrate esterase 2 N-terminal" evidence="2">
    <location>
        <begin position="33"/>
        <end position="138"/>
    </location>
</feature>
<evidence type="ECO:0000259" key="1">
    <source>
        <dbReference type="Pfam" id="PF13472"/>
    </source>
</evidence>
<dbReference type="Pfam" id="PF13472">
    <property type="entry name" value="Lipase_GDSL_2"/>
    <property type="match status" value="1"/>
</dbReference>
<dbReference type="Pfam" id="PF17996">
    <property type="entry name" value="CE2_N"/>
    <property type="match status" value="1"/>
</dbReference>
<evidence type="ECO:0000259" key="2">
    <source>
        <dbReference type="Pfam" id="PF17996"/>
    </source>
</evidence>
<reference evidence="3" key="1">
    <citation type="submission" date="2021-01" db="EMBL/GenBank/DDBJ databases">
        <title>Modified the classification status of verrucomicrobia.</title>
        <authorList>
            <person name="Feng X."/>
        </authorList>
    </citation>
    <scope>NUCLEOTIDE SEQUENCE</scope>
    <source>
        <strain evidence="3">KCTC 22041</strain>
    </source>
</reference>
<keyword evidence="4" id="KW-1185">Reference proteome</keyword>
<evidence type="ECO:0000313" key="3">
    <source>
        <dbReference type="EMBL" id="MBK1882916.1"/>
    </source>
</evidence>
<dbReference type="SUPFAM" id="SSF52266">
    <property type="entry name" value="SGNH hydrolase"/>
    <property type="match status" value="1"/>
</dbReference>
<organism evidence="3 4">
    <name type="scientific">Luteolibacter pohnpeiensis</name>
    <dbReference type="NCBI Taxonomy" id="454153"/>
    <lineage>
        <taxon>Bacteria</taxon>
        <taxon>Pseudomonadati</taxon>
        <taxon>Verrucomicrobiota</taxon>
        <taxon>Verrucomicrobiia</taxon>
        <taxon>Verrucomicrobiales</taxon>
        <taxon>Verrucomicrobiaceae</taxon>
        <taxon>Luteolibacter</taxon>
    </lineage>
</organism>
<dbReference type="InterPro" id="IPR040794">
    <property type="entry name" value="CE2_N"/>
</dbReference>
<dbReference type="Gene3D" id="3.40.50.1110">
    <property type="entry name" value="SGNH hydrolase"/>
    <property type="match status" value="1"/>
</dbReference>
<dbReference type="CDD" id="cd01831">
    <property type="entry name" value="Endoglucanase_E_like"/>
    <property type="match status" value="1"/>
</dbReference>
<dbReference type="PANTHER" id="PTHR37834:SF2">
    <property type="entry name" value="ESTERASE, SGNH HYDROLASE-TYPE"/>
    <property type="match status" value="1"/>
</dbReference>
<dbReference type="AlphaFoldDB" id="A0A934S8R0"/>
<dbReference type="Proteomes" id="UP000603141">
    <property type="component" value="Unassembled WGS sequence"/>
</dbReference>
<sequence>MGLGFWLTSCKPTPPLQAGQTYLPISHADVRLIGRWSQSDQTPPEASWPGFAVAVEFTGRDLSICLRDEGNYYNVSVDGQQTAVVGGKKGKMVVYPLASGLDGKPHRIRFERRNISFDKPTALLGFVLNEGAKLDKAPERARIEFIGDSYTVAEGNESTRETLPWLEKYPVTNFRRGFASMVADALDADAIGICRSGSGVARNWLGDAKNSMLDRYDWTQMETADGGRWAFSESPPILVVICLGINDYAGLKNKQGIVNEASSAEFRDKYHQLIAKVRSHDPDVPILALAPHVEWARENTQLVVSEEAAGHRGGVYYAQFDRFPGGYVSDGHPTVATHRKIADQILAAIRKDRILPLPAAIGEP</sequence>